<keyword evidence="2" id="KW-1185">Reference proteome</keyword>
<protein>
    <recommendedName>
        <fullName evidence="3">Cthe-2314-like HEPN domain-containing protein</fullName>
    </recommendedName>
</protein>
<evidence type="ECO:0008006" key="3">
    <source>
        <dbReference type="Google" id="ProtNLM"/>
    </source>
</evidence>
<organism evidence="1 2">
    <name type="scientific">Staphylococcus felis</name>
    <dbReference type="NCBI Taxonomy" id="46127"/>
    <lineage>
        <taxon>Bacteria</taxon>
        <taxon>Bacillati</taxon>
        <taxon>Bacillota</taxon>
        <taxon>Bacilli</taxon>
        <taxon>Bacillales</taxon>
        <taxon>Staphylococcaceae</taxon>
        <taxon>Staphylococcus</taxon>
    </lineage>
</organism>
<name>A0ABS0QRA7_9STAP</name>
<proteinExistence type="predicted"/>
<accession>A0ABS0QRA7</accession>
<dbReference type="EMBL" id="JAEDAQ010000011">
    <property type="protein sequence ID" value="MBH9581240.1"/>
    <property type="molecule type" value="Genomic_DNA"/>
</dbReference>
<sequence>MDNSIFNYKNNEHFSLLNWQYHHSNNNHLDTMAQAYNKTVEVSMNYLIKNINSNIIRDQMIFPVIFNFNHYIELKLKSCLIYISLICDKNDNDINKIIKNVMNKKIKKTDKYPNTHDISKILTILLHSIKKTNVFEDKYSSDNKLKHTKEYIDDLYSQEFIKGSSQLDLFRFPLNIDQENYKYVEKFSDIKNQENIGVSIVKLRQKIIDVSNELEALSNFLDSKND</sequence>
<evidence type="ECO:0000313" key="2">
    <source>
        <dbReference type="Proteomes" id="UP000597038"/>
    </source>
</evidence>
<comment type="caution">
    <text evidence="1">The sequence shown here is derived from an EMBL/GenBank/DDBJ whole genome shotgun (WGS) entry which is preliminary data.</text>
</comment>
<dbReference type="RefSeq" id="WP_115871383.1">
    <property type="nucleotide sequence ID" value="NZ_JAEDAQ010000011.1"/>
</dbReference>
<reference evidence="1 2" key="1">
    <citation type="submission" date="2020-12" db="EMBL/GenBank/DDBJ databases">
        <title>Genomic analysis of Staphylococcus felis from a cat with skin infection.</title>
        <authorList>
            <person name="Aslantas O."/>
            <person name="Keskin O."/>
            <person name="Buyukaltay K."/>
            <person name="Gullu Yucetepe A."/>
        </authorList>
    </citation>
    <scope>NUCLEOTIDE SEQUENCE [LARGE SCALE GENOMIC DNA]</scope>
    <source>
        <strain evidence="1 2">HARRANVET</strain>
    </source>
</reference>
<dbReference type="Proteomes" id="UP000597038">
    <property type="component" value="Unassembled WGS sequence"/>
</dbReference>
<gene>
    <name evidence="1" type="ORF">I9026_07615</name>
</gene>
<evidence type="ECO:0000313" key="1">
    <source>
        <dbReference type="EMBL" id="MBH9581240.1"/>
    </source>
</evidence>